<dbReference type="Gene3D" id="3.30.70.1290">
    <property type="entry name" value="Transposase IS200-like"/>
    <property type="match status" value="1"/>
</dbReference>
<dbReference type="EMBL" id="FPHE01000068">
    <property type="protein sequence ID" value="SFV56336.1"/>
    <property type="molecule type" value="Genomic_DNA"/>
</dbReference>
<dbReference type="InterPro" id="IPR002686">
    <property type="entry name" value="Transposase_17"/>
</dbReference>
<evidence type="ECO:0000313" key="2">
    <source>
        <dbReference type="EMBL" id="SFV56336.1"/>
    </source>
</evidence>
<name>A0A1W1BS36_9ZZZZ</name>
<dbReference type="AlphaFoldDB" id="A0A1W1BS36"/>
<dbReference type="InterPro" id="IPR052715">
    <property type="entry name" value="RAYT_transposase"/>
</dbReference>
<dbReference type="SUPFAM" id="SSF143422">
    <property type="entry name" value="Transposase IS200-like"/>
    <property type="match status" value="1"/>
</dbReference>
<dbReference type="GO" id="GO:0006313">
    <property type="term" value="P:DNA transposition"/>
    <property type="evidence" value="ECO:0007669"/>
    <property type="project" value="InterPro"/>
</dbReference>
<evidence type="ECO:0000259" key="1">
    <source>
        <dbReference type="SMART" id="SM01321"/>
    </source>
</evidence>
<dbReference type="NCBIfam" id="NF047646">
    <property type="entry name" value="REP_Tyr_transpos"/>
    <property type="match status" value="1"/>
</dbReference>
<organism evidence="2">
    <name type="scientific">hydrothermal vent metagenome</name>
    <dbReference type="NCBI Taxonomy" id="652676"/>
    <lineage>
        <taxon>unclassified sequences</taxon>
        <taxon>metagenomes</taxon>
        <taxon>ecological metagenomes</taxon>
    </lineage>
</organism>
<protein>
    <recommendedName>
        <fullName evidence="1">Transposase IS200-like domain-containing protein</fullName>
    </recommendedName>
</protein>
<feature type="domain" description="Transposase IS200-like" evidence="1">
    <location>
        <begin position="1"/>
        <end position="110"/>
    </location>
</feature>
<dbReference type="PANTHER" id="PTHR36966">
    <property type="entry name" value="REP-ASSOCIATED TYROSINE TRANSPOSASE"/>
    <property type="match status" value="1"/>
</dbReference>
<gene>
    <name evidence="2" type="ORF">MNB_SV-12-207</name>
</gene>
<dbReference type="PANTHER" id="PTHR36966:SF1">
    <property type="entry name" value="REP-ASSOCIATED TYROSINE TRANSPOSASE"/>
    <property type="match status" value="1"/>
</dbReference>
<dbReference type="InterPro" id="IPR036515">
    <property type="entry name" value="Transposase_17_sf"/>
</dbReference>
<dbReference type="GO" id="GO:0043565">
    <property type="term" value="F:sequence-specific DNA binding"/>
    <property type="evidence" value="ECO:0007669"/>
    <property type="project" value="TreeGrafter"/>
</dbReference>
<accession>A0A1W1BS36</accession>
<dbReference type="GO" id="GO:0004803">
    <property type="term" value="F:transposase activity"/>
    <property type="evidence" value="ECO:0007669"/>
    <property type="project" value="InterPro"/>
</dbReference>
<dbReference type="Pfam" id="PF01797">
    <property type="entry name" value="Y1_Tnp"/>
    <property type="match status" value="1"/>
</dbReference>
<dbReference type="SMART" id="SM01321">
    <property type="entry name" value="Y1_Tnp"/>
    <property type="match status" value="1"/>
</dbReference>
<reference evidence="2" key="1">
    <citation type="submission" date="2016-10" db="EMBL/GenBank/DDBJ databases">
        <authorList>
            <person name="de Groot N.N."/>
        </authorList>
    </citation>
    <scope>NUCLEOTIDE SEQUENCE</scope>
</reference>
<proteinExistence type="predicted"/>
<sequence length="151" mass="18081">MIDNIELLRDSFRRSKKRYTYVIDAIVILPDHMHMIITPQNPKDYSKIIALIKRSFTYGLDAQTKYESKFNLSASSYRRNLSGVWQKRFYEHIIRDENDYAKILDYIYTNPIKHGLVENIEDWKYSSFSRVFSPENTVKTKHEQQKNFKSS</sequence>